<protein>
    <submittedName>
        <fullName evidence="2">Uncharacterized protein</fullName>
    </submittedName>
</protein>
<evidence type="ECO:0000313" key="2">
    <source>
        <dbReference type="EMBL" id="KAJ4164451.1"/>
    </source>
</evidence>
<accession>A0A9W8QPP9</accession>
<name>A0A9W8QPP9_AKAMU</name>
<sequence>MEMNEEIARLQSGGQMRQRQKLILRWATSFPRGHNFRQPSGGREVGDSLEPSIRTVRDQGGGHPRTAKGRTVIGRTGDEQ</sequence>
<reference evidence="2" key="1">
    <citation type="journal article" date="2023" name="Access Microbiol">
        <title>De-novo genome assembly for Akanthomyces muscarius, a biocontrol agent of insect agricultural pests.</title>
        <authorList>
            <person name="Erdos Z."/>
            <person name="Studholme D.J."/>
            <person name="Raymond B."/>
            <person name="Sharma M."/>
        </authorList>
    </citation>
    <scope>NUCLEOTIDE SEQUENCE</scope>
    <source>
        <strain evidence="2">Ve6</strain>
    </source>
</reference>
<dbReference type="GeneID" id="80893286"/>
<keyword evidence="3" id="KW-1185">Reference proteome</keyword>
<gene>
    <name evidence="2" type="ORF">LMH87_006127</name>
</gene>
<dbReference type="RefSeq" id="XP_056059366.1">
    <property type="nucleotide sequence ID" value="XM_056203963.1"/>
</dbReference>
<comment type="caution">
    <text evidence="2">The sequence shown here is derived from an EMBL/GenBank/DDBJ whole genome shotgun (WGS) entry which is preliminary data.</text>
</comment>
<feature type="region of interest" description="Disordered" evidence="1">
    <location>
        <begin position="33"/>
        <end position="80"/>
    </location>
</feature>
<evidence type="ECO:0000256" key="1">
    <source>
        <dbReference type="SAM" id="MobiDB-lite"/>
    </source>
</evidence>
<dbReference type="Proteomes" id="UP001144673">
    <property type="component" value="Chromosome 1"/>
</dbReference>
<proteinExistence type="predicted"/>
<dbReference type="EMBL" id="JAJHUN010000001">
    <property type="protein sequence ID" value="KAJ4164451.1"/>
    <property type="molecule type" value="Genomic_DNA"/>
</dbReference>
<dbReference type="AlphaFoldDB" id="A0A9W8QPP9"/>
<organism evidence="2 3">
    <name type="scientific">Akanthomyces muscarius</name>
    <name type="common">Entomopathogenic fungus</name>
    <name type="synonym">Lecanicillium muscarium</name>
    <dbReference type="NCBI Taxonomy" id="2231603"/>
    <lineage>
        <taxon>Eukaryota</taxon>
        <taxon>Fungi</taxon>
        <taxon>Dikarya</taxon>
        <taxon>Ascomycota</taxon>
        <taxon>Pezizomycotina</taxon>
        <taxon>Sordariomycetes</taxon>
        <taxon>Hypocreomycetidae</taxon>
        <taxon>Hypocreales</taxon>
        <taxon>Cordycipitaceae</taxon>
        <taxon>Akanthomyces</taxon>
    </lineage>
</organism>
<evidence type="ECO:0000313" key="3">
    <source>
        <dbReference type="Proteomes" id="UP001144673"/>
    </source>
</evidence>
<dbReference type="KEGG" id="amus:LMH87_006127"/>